<gene>
    <name evidence="5" type="primary">MYBBP1A_6</name>
    <name evidence="5" type="ORF">P7K49_013132</name>
</gene>
<dbReference type="SUPFAM" id="SSF48371">
    <property type="entry name" value="ARM repeat"/>
    <property type="match status" value="1"/>
</dbReference>
<feature type="region of interest" description="Disordered" evidence="4">
    <location>
        <begin position="585"/>
        <end position="637"/>
    </location>
</feature>
<reference evidence="5 6" key="1">
    <citation type="submission" date="2023-05" db="EMBL/GenBank/DDBJ databases">
        <title>B98-5 Cell Line De Novo Hybrid Assembly: An Optical Mapping Approach.</title>
        <authorList>
            <person name="Kananen K."/>
            <person name="Auerbach J.A."/>
            <person name="Kautto E."/>
            <person name="Blachly J.S."/>
        </authorList>
    </citation>
    <scope>NUCLEOTIDE SEQUENCE [LARGE SCALE GENOMIC DNA]</scope>
    <source>
        <strain evidence="5">B95-8</strain>
        <tissue evidence="5">Cell line</tissue>
    </source>
</reference>
<protein>
    <submittedName>
        <fullName evidence="5">Myb-binding protein 1A</fullName>
    </submittedName>
</protein>
<evidence type="ECO:0000256" key="1">
    <source>
        <dbReference type="ARBA" id="ARBA00004123"/>
    </source>
</evidence>
<dbReference type="EMBL" id="JASSZA010000006">
    <property type="protein sequence ID" value="KAK2107967.1"/>
    <property type="molecule type" value="Genomic_DNA"/>
</dbReference>
<feature type="compositionally biased region" description="Basic and acidic residues" evidence="4">
    <location>
        <begin position="622"/>
        <end position="631"/>
    </location>
</feature>
<comment type="similarity">
    <text evidence="2">Belongs to the MYBBP1A family.</text>
</comment>
<accession>A0ABQ9VFE7</accession>
<keyword evidence="3" id="KW-0539">Nucleus</keyword>
<evidence type="ECO:0000313" key="5">
    <source>
        <dbReference type="EMBL" id="KAK2107967.1"/>
    </source>
</evidence>
<comment type="caution">
    <text evidence="5">The sequence shown here is derived from an EMBL/GenBank/DDBJ whole genome shotgun (WGS) entry which is preliminary data.</text>
</comment>
<evidence type="ECO:0000256" key="4">
    <source>
        <dbReference type="SAM" id="MobiDB-lite"/>
    </source>
</evidence>
<name>A0ABQ9VFE7_SAGOE</name>
<sequence length="637" mass="71358">MGQGGKIRFPESSFRGILGLLQSFEDLPLCSILQQIQEKYDLHQVKKSMVRPALFANLFRVLALFQSGQLVKDQEVLRKSVKLLQALAQYQNHLQEQPWKTLVDILSEVSEATLQEMLPEVLSTDLDVMLSCPEQLGLFLLAQQKVPSRLKKLVGSVNLFLDENVPSYLCFCLLGATLPLLTKEQLQLVMRGDVIRHYGEHMCMAKLPNQFKFTPELEEYVGTFLEGCWDDPEQQLAVLVAFSSATNHGLPVVPTFWWVMRFLSPQALQCYVAWLQGMFLQLDLDSLIDLSTNNTKKAQDASLHMPERAVFRLRKWIILRLGSLVDSLHLEMEEALMEEVASLASEGPEDCTQSRRGQKGSPPPGLEPWVVPPGETLSTQFKLAPEQIWGGQPWTYHLVQFADLLLNHSHSVSPMTPLTAQQCQAWDGMLQTLKELKAPASEPRAAAFQHLLLLVGIYFFKCPTESCDLLGDIQTCIRKSLGERCHGSRTKTIDPQEPPCVEVLVEILLALLAQPRHLMCQVAQSVFGHVCSHLTLRALQLILDVLNPETSEDEVDHVVVMDKSDEQWLKAAEVLPAQARWGGRSGKITEVCDEPATTPQDKSEDSEESRGSESEDESSGGESEKEEHDGTWTRASG</sequence>
<dbReference type="Pfam" id="PF04931">
    <property type="entry name" value="DNA_pol_phi"/>
    <property type="match status" value="2"/>
</dbReference>
<proteinExistence type="inferred from homology"/>
<organism evidence="5 6">
    <name type="scientific">Saguinus oedipus</name>
    <name type="common">Cotton-top tamarin</name>
    <name type="synonym">Oedipomidas oedipus</name>
    <dbReference type="NCBI Taxonomy" id="9490"/>
    <lineage>
        <taxon>Eukaryota</taxon>
        <taxon>Metazoa</taxon>
        <taxon>Chordata</taxon>
        <taxon>Craniata</taxon>
        <taxon>Vertebrata</taxon>
        <taxon>Euteleostomi</taxon>
        <taxon>Mammalia</taxon>
        <taxon>Eutheria</taxon>
        <taxon>Euarchontoglires</taxon>
        <taxon>Primates</taxon>
        <taxon>Haplorrhini</taxon>
        <taxon>Platyrrhini</taxon>
        <taxon>Cebidae</taxon>
        <taxon>Callitrichinae</taxon>
        <taxon>Saguinus</taxon>
    </lineage>
</organism>
<evidence type="ECO:0000313" key="6">
    <source>
        <dbReference type="Proteomes" id="UP001266305"/>
    </source>
</evidence>
<feature type="region of interest" description="Disordered" evidence="4">
    <location>
        <begin position="341"/>
        <end position="371"/>
    </location>
</feature>
<comment type="subcellular location">
    <subcellularLocation>
        <location evidence="1">Nucleus</location>
    </subcellularLocation>
</comment>
<dbReference type="InterPro" id="IPR016024">
    <property type="entry name" value="ARM-type_fold"/>
</dbReference>
<dbReference type="PANTHER" id="PTHR13213">
    <property type="entry name" value="MYB-BINDING PROTEIN 1A FAMILY MEMBER"/>
    <property type="match status" value="1"/>
</dbReference>
<evidence type="ECO:0000256" key="2">
    <source>
        <dbReference type="ARBA" id="ARBA00006809"/>
    </source>
</evidence>
<dbReference type="InterPro" id="IPR007015">
    <property type="entry name" value="DNA_pol_V/MYBBP1A"/>
</dbReference>
<dbReference type="Proteomes" id="UP001266305">
    <property type="component" value="Unassembled WGS sequence"/>
</dbReference>
<keyword evidence="6" id="KW-1185">Reference proteome</keyword>
<evidence type="ECO:0000256" key="3">
    <source>
        <dbReference type="ARBA" id="ARBA00023242"/>
    </source>
</evidence>
<dbReference type="PANTHER" id="PTHR13213:SF2">
    <property type="entry name" value="MYB-BINDING PROTEIN 1A"/>
    <property type="match status" value="1"/>
</dbReference>